<dbReference type="InterPro" id="IPR027417">
    <property type="entry name" value="P-loop_NTPase"/>
</dbReference>
<proteinExistence type="predicted"/>
<dbReference type="SUPFAM" id="SSF52540">
    <property type="entry name" value="P-loop containing nucleoside triphosphate hydrolases"/>
    <property type="match status" value="1"/>
</dbReference>
<sequence>MKLLVAEGGMGCGKSTFLGEALHTAAASGFAVLRAAGLPADHRQPLGVLQQLLNDPAPEDTARTAVRPMPVQHVRGALERLAAGAPLAIGIDDVQDADPESLHCLMRLTRHSPPRGSCCCAPPWRAVRPPTRYSKPS</sequence>
<reference evidence="2" key="1">
    <citation type="submission" date="2019-04" db="EMBL/GenBank/DDBJ databases">
        <title>Draft genome sequences of Streptomyces avermitilis MC3.</title>
        <authorList>
            <person name="Komaki H."/>
            <person name="Tamura T."/>
            <person name="Hosoyama A."/>
        </authorList>
    </citation>
    <scope>NUCLEOTIDE SEQUENCE</scope>
    <source>
        <strain evidence="2">MC3</strain>
    </source>
</reference>
<gene>
    <name evidence="2" type="ORF">SAVMC3_11560</name>
</gene>
<dbReference type="Pfam" id="PF13191">
    <property type="entry name" value="AAA_16"/>
    <property type="match status" value="1"/>
</dbReference>
<accession>A0A499VQ84</accession>
<dbReference type="EMBL" id="AP019621">
    <property type="protein sequence ID" value="BBJ48527.1"/>
    <property type="molecule type" value="Genomic_DNA"/>
</dbReference>
<feature type="domain" description="Orc1-like AAA ATPase" evidence="1">
    <location>
        <begin position="8"/>
        <end position="114"/>
    </location>
</feature>
<protein>
    <recommendedName>
        <fullName evidence="1">Orc1-like AAA ATPase domain-containing protein</fullName>
    </recommendedName>
</protein>
<dbReference type="AlphaFoldDB" id="A0A499VQ84"/>
<evidence type="ECO:0000259" key="1">
    <source>
        <dbReference type="Pfam" id="PF13191"/>
    </source>
</evidence>
<dbReference type="InterPro" id="IPR041664">
    <property type="entry name" value="AAA_16"/>
</dbReference>
<name>A0A499VQ84_STRAX</name>
<evidence type="ECO:0000313" key="2">
    <source>
        <dbReference type="EMBL" id="BBJ48527.1"/>
    </source>
</evidence>
<organism evidence="2">
    <name type="scientific">Streptomyces avermitilis</name>
    <dbReference type="NCBI Taxonomy" id="33903"/>
    <lineage>
        <taxon>Bacteria</taxon>
        <taxon>Bacillati</taxon>
        <taxon>Actinomycetota</taxon>
        <taxon>Actinomycetes</taxon>
        <taxon>Kitasatosporales</taxon>
        <taxon>Streptomycetaceae</taxon>
        <taxon>Streptomyces</taxon>
    </lineage>
</organism>